<dbReference type="PANTHER" id="PTHR12110:SF41">
    <property type="entry name" value="INOSOSE DEHYDRATASE"/>
    <property type="match status" value="1"/>
</dbReference>
<dbReference type="SUPFAM" id="SSF51658">
    <property type="entry name" value="Xylose isomerase-like"/>
    <property type="match status" value="1"/>
</dbReference>
<dbReference type="EMBL" id="LYMM01000025">
    <property type="protein sequence ID" value="PNU05508.1"/>
    <property type="molecule type" value="Genomic_DNA"/>
</dbReference>
<dbReference type="InterPro" id="IPR050312">
    <property type="entry name" value="IolE/XylAMocC-like"/>
</dbReference>
<name>A0A2K2G3D7_9SPHN</name>
<protein>
    <recommendedName>
        <fullName evidence="1">Xylose isomerase-like TIM barrel domain-containing protein</fullName>
    </recommendedName>
</protein>
<evidence type="ECO:0000313" key="2">
    <source>
        <dbReference type="EMBL" id="PNU05508.1"/>
    </source>
</evidence>
<dbReference type="OrthoDB" id="9798407at2"/>
<keyword evidence="3" id="KW-1185">Reference proteome</keyword>
<dbReference type="Pfam" id="PF01261">
    <property type="entry name" value="AP_endonuc_2"/>
    <property type="match status" value="1"/>
</dbReference>
<comment type="caution">
    <text evidence="2">The sequence shown here is derived from an EMBL/GenBank/DDBJ whole genome shotgun (WGS) entry which is preliminary data.</text>
</comment>
<accession>A0A2K2G3D7</accession>
<sequence length="310" mass="33879">MTDMHRRTFMATLLGAGTLPAAPALGRSQGFLRRHGLPAGVQLYAVDEMVRSDLTGTLSRLSAIGFRCIELAGLHGHTPAKLREAADVAGLRITGIHLGDALLGSTRHDAELLAAQLDVLGARDVVLPMFIFPRDIARAPEEPFADYLHRAVRAKGADLWRRTADLLNDRGAALAPYGIRLAYHNHNVEFEPVEGTTGWDILQERIDPALADFEIDLGWVAAAGIDPVDFISKYSGRVRQVHVKDIKASTAPNFGFRQDAAEVGAGMIDWERLLPAAYEAGARQFYVEQEPPFVTDRFVALAKSFAFLAN</sequence>
<dbReference type="Proteomes" id="UP000236327">
    <property type="component" value="Unassembled WGS sequence"/>
</dbReference>
<gene>
    <name evidence="2" type="ORF">A8V01_16130</name>
</gene>
<dbReference type="Gene3D" id="3.20.20.150">
    <property type="entry name" value="Divalent-metal-dependent TIM barrel enzymes"/>
    <property type="match status" value="1"/>
</dbReference>
<dbReference type="PANTHER" id="PTHR12110">
    <property type="entry name" value="HYDROXYPYRUVATE ISOMERASE"/>
    <property type="match status" value="1"/>
</dbReference>
<dbReference type="InterPro" id="IPR036237">
    <property type="entry name" value="Xyl_isomerase-like_sf"/>
</dbReference>
<proteinExistence type="predicted"/>
<organism evidence="2 3">
    <name type="scientific">Novosphingobium guangzhouense</name>
    <dbReference type="NCBI Taxonomy" id="1850347"/>
    <lineage>
        <taxon>Bacteria</taxon>
        <taxon>Pseudomonadati</taxon>
        <taxon>Pseudomonadota</taxon>
        <taxon>Alphaproteobacteria</taxon>
        <taxon>Sphingomonadales</taxon>
        <taxon>Sphingomonadaceae</taxon>
        <taxon>Novosphingobium</taxon>
    </lineage>
</organism>
<feature type="domain" description="Xylose isomerase-like TIM barrel" evidence="1">
    <location>
        <begin position="60"/>
        <end position="284"/>
    </location>
</feature>
<dbReference type="AlphaFoldDB" id="A0A2K2G3D7"/>
<reference evidence="2 3" key="1">
    <citation type="submission" date="2016-05" db="EMBL/GenBank/DDBJ databases">
        <title>Complete genome sequence of Novosphingobium guangzhouense SA925(T).</title>
        <authorList>
            <person name="Sha S."/>
        </authorList>
    </citation>
    <scope>NUCLEOTIDE SEQUENCE [LARGE SCALE GENOMIC DNA]</scope>
    <source>
        <strain evidence="2 3">SA925</strain>
    </source>
</reference>
<dbReference type="InterPro" id="IPR013022">
    <property type="entry name" value="Xyl_isomerase-like_TIM-brl"/>
</dbReference>
<dbReference type="RefSeq" id="WP_103095292.1">
    <property type="nucleotide sequence ID" value="NZ_LYMM01000025.1"/>
</dbReference>
<evidence type="ECO:0000259" key="1">
    <source>
        <dbReference type="Pfam" id="PF01261"/>
    </source>
</evidence>
<evidence type="ECO:0000313" key="3">
    <source>
        <dbReference type="Proteomes" id="UP000236327"/>
    </source>
</evidence>